<name>B9D632_CAMRE</name>
<evidence type="ECO:0000313" key="3">
    <source>
        <dbReference type="Proteomes" id="UP000003082"/>
    </source>
</evidence>
<dbReference type="Proteomes" id="UP000003082">
    <property type="component" value="Unassembled WGS sequence"/>
</dbReference>
<feature type="non-terminal residue" evidence="2">
    <location>
        <position position="35"/>
    </location>
</feature>
<dbReference type="AlphaFoldDB" id="B9D632"/>
<evidence type="ECO:0000313" key="2">
    <source>
        <dbReference type="EMBL" id="EEF12550.1"/>
    </source>
</evidence>
<dbReference type="EMBL" id="ACFU01000063">
    <property type="protein sequence ID" value="EEF12550.1"/>
    <property type="molecule type" value="Genomic_DNA"/>
</dbReference>
<sequence>MHNVTDASRGKSTLTVQKGDKSITINEFSKEDKSL</sequence>
<accession>B9D632</accession>
<feature type="region of interest" description="Disordered" evidence="1">
    <location>
        <begin position="1"/>
        <end position="20"/>
    </location>
</feature>
<evidence type="ECO:0000256" key="1">
    <source>
        <dbReference type="SAM" id="MobiDB-lite"/>
    </source>
</evidence>
<protein>
    <submittedName>
        <fullName evidence="2">Uncharacterized protein</fullName>
    </submittedName>
</protein>
<proteinExistence type="predicted"/>
<gene>
    <name evidence="2" type="ORF">CAMRE0001_2851</name>
</gene>
<organism evidence="2 3">
    <name type="scientific">Campylobacter rectus RM3267</name>
    <dbReference type="NCBI Taxonomy" id="553218"/>
    <lineage>
        <taxon>Bacteria</taxon>
        <taxon>Pseudomonadati</taxon>
        <taxon>Campylobacterota</taxon>
        <taxon>Epsilonproteobacteria</taxon>
        <taxon>Campylobacterales</taxon>
        <taxon>Campylobacteraceae</taxon>
        <taxon>Campylobacter</taxon>
    </lineage>
</organism>
<reference evidence="2 3" key="1">
    <citation type="submission" date="2008-08" db="EMBL/GenBank/DDBJ databases">
        <authorList>
            <person name="Madupu R."/>
            <person name="Durkin A.S."/>
            <person name="Torralba M."/>
            <person name="Methe B."/>
            <person name="Sutton G.G."/>
            <person name="Strausberg R.L."/>
            <person name="Nelson K.E."/>
        </authorList>
    </citation>
    <scope>NUCLEOTIDE SEQUENCE [LARGE SCALE GENOMIC DNA]</scope>
    <source>
        <strain evidence="2 3">RM3267</strain>
    </source>
</reference>
<keyword evidence="3" id="KW-1185">Reference proteome</keyword>
<comment type="caution">
    <text evidence="2">The sequence shown here is derived from an EMBL/GenBank/DDBJ whole genome shotgun (WGS) entry which is preliminary data.</text>
</comment>